<evidence type="ECO:0000313" key="4">
    <source>
        <dbReference type="EMBL" id="EIY97839.1"/>
    </source>
</evidence>
<dbReference type="GO" id="GO:0032259">
    <property type="term" value="P:methylation"/>
    <property type="evidence" value="ECO:0007669"/>
    <property type="project" value="UniProtKB-KW"/>
</dbReference>
<organism evidence="4 5">
    <name type="scientific">Bacteroides fragilis CL07T12C05</name>
    <dbReference type="NCBI Taxonomy" id="997883"/>
    <lineage>
        <taxon>Bacteria</taxon>
        <taxon>Pseudomonadati</taxon>
        <taxon>Bacteroidota</taxon>
        <taxon>Bacteroidia</taxon>
        <taxon>Bacteroidales</taxon>
        <taxon>Bacteroidaceae</taxon>
        <taxon>Bacteroides</taxon>
    </lineage>
</organism>
<dbReference type="HOGENOM" id="CLU_073559_0_0_10"/>
<dbReference type="PATRIC" id="fig|997883.3.peg.1744"/>
<dbReference type="PANTHER" id="PTHR44942:SF4">
    <property type="entry name" value="METHYLTRANSFERASE TYPE 11 DOMAIN-CONTAINING PROTEIN"/>
    <property type="match status" value="1"/>
</dbReference>
<dbReference type="PANTHER" id="PTHR44942">
    <property type="entry name" value="METHYLTRANSF_11 DOMAIN-CONTAINING PROTEIN"/>
    <property type="match status" value="1"/>
</dbReference>
<keyword evidence="1" id="KW-0489">Methyltransferase</keyword>
<evidence type="ECO:0000259" key="3">
    <source>
        <dbReference type="Pfam" id="PF13649"/>
    </source>
</evidence>
<keyword evidence="2" id="KW-0808">Transferase</keyword>
<gene>
    <name evidence="4" type="ORF">HMPREF1056_01661</name>
</gene>
<name>A0A0E2AS23_BACFG</name>
<dbReference type="SUPFAM" id="SSF53335">
    <property type="entry name" value="S-adenosyl-L-methionine-dependent methyltransferases"/>
    <property type="match status" value="1"/>
</dbReference>
<proteinExistence type="predicted"/>
<dbReference type="GO" id="GO:0008168">
    <property type="term" value="F:methyltransferase activity"/>
    <property type="evidence" value="ECO:0007669"/>
    <property type="project" value="UniProtKB-KW"/>
</dbReference>
<dbReference type="InterPro" id="IPR051052">
    <property type="entry name" value="Diverse_substrate_MTase"/>
</dbReference>
<dbReference type="Gene3D" id="3.40.50.150">
    <property type="entry name" value="Vaccinia Virus protein VP39"/>
    <property type="match status" value="1"/>
</dbReference>
<dbReference type="RefSeq" id="WP_005795071.1">
    <property type="nucleotide sequence ID" value="NZ_JH724215.1"/>
</dbReference>
<protein>
    <recommendedName>
        <fullName evidence="3">Methyltransferase domain-containing protein</fullName>
    </recommendedName>
</protein>
<dbReference type="AlphaFoldDB" id="A0A0E2AS23"/>
<evidence type="ECO:0000313" key="5">
    <source>
        <dbReference type="Proteomes" id="UP000003879"/>
    </source>
</evidence>
<sequence length="270" mass="30797">MLFVYAKYIKIMSNENKTIHDFELNLICDFFSNMERQGPGSPEVTLKALSFIDNLTEKSLIADIGCGTGGQTMVLAGHVTGQVTGLDFLSGFIDIFNRNARQSGLQNRVTGIVGSMDDLPFRNEELDLIWSEGAIYNIGFERGLNEWRKYLKKGGYLAVSECSWFTDERPAEINDFWMDAYPEIDTIPNQVAKIHKAGYLPVATFILPENCWTDHYFTPKVAAQKIFLTKYAGNKIAEEFSMLQSIEEELYHKYKEYYGYTFFIAKKIGL</sequence>
<dbReference type="InterPro" id="IPR041698">
    <property type="entry name" value="Methyltransf_25"/>
</dbReference>
<reference evidence="4 5" key="1">
    <citation type="submission" date="2012-02" db="EMBL/GenBank/DDBJ databases">
        <title>The Genome Sequence of Bacteroides fragilis CL07T12C05.</title>
        <authorList>
            <consortium name="The Broad Institute Genome Sequencing Platform"/>
            <person name="Earl A."/>
            <person name="Ward D."/>
            <person name="Feldgarden M."/>
            <person name="Gevers D."/>
            <person name="Zitomersky N.L."/>
            <person name="Coyne M.J."/>
            <person name="Comstock L.E."/>
            <person name="Young S.K."/>
            <person name="Zeng Q."/>
            <person name="Gargeya S."/>
            <person name="Fitzgerald M."/>
            <person name="Haas B."/>
            <person name="Abouelleil A."/>
            <person name="Alvarado L."/>
            <person name="Arachchi H.M."/>
            <person name="Berlin A."/>
            <person name="Chapman S.B."/>
            <person name="Gearin G."/>
            <person name="Goldberg J."/>
            <person name="Griggs A."/>
            <person name="Gujja S."/>
            <person name="Hansen M."/>
            <person name="Heiman D."/>
            <person name="Howarth C."/>
            <person name="Larimer J."/>
            <person name="Lui A."/>
            <person name="MacDonald P.J.P."/>
            <person name="McCowen C."/>
            <person name="Montmayeur A."/>
            <person name="Murphy C."/>
            <person name="Neiman D."/>
            <person name="Pearson M."/>
            <person name="Priest M."/>
            <person name="Roberts A."/>
            <person name="Saif S."/>
            <person name="Shea T."/>
            <person name="Sisk P."/>
            <person name="Stolte C."/>
            <person name="Sykes S."/>
            <person name="Wortman J."/>
            <person name="Nusbaum C."/>
            <person name="Birren B."/>
        </authorList>
    </citation>
    <scope>NUCLEOTIDE SEQUENCE [LARGE SCALE GENOMIC DNA]</scope>
    <source>
        <strain evidence="4 5">CL07T12C05</strain>
    </source>
</reference>
<evidence type="ECO:0000256" key="1">
    <source>
        <dbReference type="ARBA" id="ARBA00022603"/>
    </source>
</evidence>
<dbReference type="InterPro" id="IPR029063">
    <property type="entry name" value="SAM-dependent_MTases_sf"/>
</dbReference>
<feature type="domain" description="Methyltransferase" evidence="3">
    <location>
        <begin position="61"/>
        <end position="155"/>
    </location>
</feature>
<accession>A0A0E2AS23</accession>
<dbReference type="Proteomes" id="UP000003879">
    <property type="component" value="Unassembled WGS sequence"/>
</dbReference>
<dbReference type="CDD" id="cd02440">
    <property type="entry name" value="AdoMet_MTases"/>
    <property type="match status" value="1"/>
</dbReference>
<dbReference type="Pfam" id="PF13649">
    <property type="entry name" value="Methyltransf_25"/>
    <property type="match status" value="1"/>
</dbReference>
<evidence type="ECO:0000256" key="2">
    <source>
        <dbReference type="ARBA" id="ARBA00022679"/>
    </source>
</evidence>
<comment type="caution">
    <text evidence="4">The sequence shown here is derived from an EMBL/GenBank/DDBJ whole genome shotgun (WGS) entry which is preliminary data.</text>
</comment>
<dbReference type="EMBL" id="AGXN01000009">
    <property type="protein sequence ID" value="EIY97839.1"/>
    <property type="molecule type" value="Genomic_DNA"/>
</dbReference>